<gene>
    <name evidence="2" type="ORF">KVT40_006305</name>
</gene>
<protein>
    <submittedName>
        <fullName evidence="2">Uncharacterized protein</fullName>
    </submittedName>
</protein>
<dbReference type="EMBL" id="JAESVG020000007">
    <property type="protein sequence ID" value="KAG8625904.1"/>
    <property type="molecule type" value="Genomic_DNA"/>
</dbReference>
<proteinExistence type="predicted"/>
<evidence type="ECO:0000256" key="1">
    <source>
        <dbReference type="SAM" id="MobiDB-lite"/>
    </source>
</evidence>
<dbReference type="AlphaFoldDB" id="A0A8K0PHS7"/>
<feature type="compositionally biased region" description="Basic residues" evidence="1">
    <location>
        <begin position="191"/>
        <end position="209"/>
    </location>
</feature>
<keyword evidence="3" id="KW-1185">Reference proteome</keyword>
<feature type="compositionally biased region" description="Polar residues" evidence="1">
    <location>
        <begin position="90"/>
        <end position="107"/>
    </location>
</feature>
<comment type="caution">
    <text evidence="2">The sequence shown here is derived from an EMBL/GenBank/DDBJ whole genome shotgun (WGS) entry which is preliminary data.</text>
</comment>
<feature type="compositionally biased region" description="Basic and acidic residues" evidence="1">
    <location>
        <begin position="217"/>
        <end position="233"/>
    </location>
</feature>
<accession>A0A8K0PHS7</accession>
<reference evidence="2" key="1">
    <citation type="submission" date="2021-07" db="EMBL/GenBank/DDBJ databases">
        <title>Elsinoe batatas strain:CRI-CJ2 Genome sequencing and assembly.</title>
        <authorList>
            <person name="Huang L."/>
        </authorList>
    </citation>
    <scope>NUCLEOTIDE SEQUENCE</scope>
    <source>
        <strain evidence="2">CRI-CJ2</strain>
    </source>
</reference>
<feature type="region of interest" description="Disordered" evidence="1">
    <location>
        <begin position="172"/>
        <end position="277"/>
    </location>
</feature>
<evidence type="ECO:0000313" key="3">
    <source>
        <dbReference type="Proteomes" id="UP000809789"/>
    </source>
</evidence>
<evidence type="ECO:0000313" key="2">
    <source>
        <dbReference type="EMBL" id="KAG8625904.1"/>
    </source>
</evidence>
<sequence>MLADIFLRLVPFPQIQDTTLVMFEVPSAKRVRREELEESASSRHSSPDDDALETFRAVHLDYEIVQQHDNSQPTQQAQEDEEEAEFNLFSRPSNGAASQPSKITLRSPTPDAAGGIIVRERPSTYYFTGPISAELAREYRIAAISGEVIRQWSHTPWAGSRYEWKVVTFPPNRRKIDNTGMSGQNEQRRVGTTRKRLGKKGRIKRRKTLATKALQQEAEKAAKEVKERADREKKAKKNRNKKFKKRARDKQKKQGLEGTVTAGNAAGSGNESGENET</sequence>
<organism evidence="2 3">
    <name type="scientific">Elsinoe batatas</name>
    <dbReference type="NCBI Taxonomy" id="2601811"/>
    <lineage>
        <taxon>Eukaryota</taxon>
        <taxon>Fungi</taxon>
        <taxon>Dikarya</taxon>
        <taxon>Ascomycota</taxon>
        <taxon>Pezizomycotina</taxon>
        <taxon>Dothideomycetes</taxon>
        <taxon>Dothideomycetidae</taxon>
        <taxon>Myriangiales</taxon>
        <taxon>Elsinoaceae</taxon>
        <taxon>Elsinoe</taxon>
    </lineage>
</organism>
<feature type="compositionally biased region" description="Basic residues" evidence="1">
    <location>
        <begin position="234"/>
        <end position="253"/>
    </location>
</feature>
<dbReference type="OrthoDB" id="5425061at2759"/>
<dbReference type="Pfam" id="PF09428">
    <property type="entry name" value="DUF2011"/>
    <property type="match status" value="1"/>
</dbReference>
<feature type="compositionally biased region" description="Low complexity" evidence="1">
    <location>
        <begin position="262"/>
        <end position="277"/>
    </location>
</feature>
<dbReference type="Proteomes" id="UP000809789">
    <property type="component" value="Unassembled WGS sequence"/>
</dbReference>
<feature type="region of interest" description="Disordered" evidence="1">
    <location>
        <begin position="68"/>
        <end position="115"/>
    </location>
</feature>
<dbReference type="InterPro" id="IPR018555">
    <property type="entry name" value="C630.06c-like"/>
</dbReference>
<name>A0A8K0PHS7_9PEZI</name>